<feature type="non-terminal residue" evidence="1">
    <location>
        <position position="89"/>
    </location>
</feature>
<reference evidence="1" key="1">
    <citation type="submission" date="2023-10" db="EMBL/GenBank/DDBJ databases">
        <authorList>
            <person name="Chen Y."/>
            <person name="Shah S."/>
            <person name="Dougan E. K."/>
            <person name="Thang M."/>
            <person name="Chan C."/>
        </authorList>
    </citation>
    <scope>NUCLEOTIDE SEQUENCE [LARGE SCALE GENOMIC DNA]</scope>
</reference>
<sequence length="89" mass="9196">EPECTPDAAGQALLVSHAWGQPWNWEGYFGDRVFHQVKDDLCARAGLAAAALRGLAGDAAAGPGGLDGARVWLDRASLPAPVALDGWGS</sequence>
<protein>
    <submittedName>
        <fullName evidence="1">Uncharacterized protein</fullName>
    </submittedName>
</protein>
<organism evidence="1 2">
    <name type="scientific">Prorocentrum cordatum</name>
    <dbReference type="NCBI Taxonomy" id="2364126"/>
    <lineage>
        <taxon>Eukaryota</taxon>
        <taxon>Sar</taxon>
        <taxon>Alveolata</taxon>
        <taxon>Dinophyceae</taxon>
        <taxon>Prorocentrales</taxon>
        <taxon>Prorocentraceae</taxon>
        <taxon>Prorocentrum</taxon>
    </lineage>
</organism>
<dbReference type="Proteomes" id="UP001189429">
    <property type="component" value="Unassembled WGS sequence"/>
</dbReference>
<gene>
    <name evidence="1" type="ORF">PCOR1329_LOCUS5397</name>
</gene>
<feature type="non-terminal residue" evidence="1">
    <location>
        <position position="1"/>
    </location>
</feature>
<keyword evidence="2" id="KW-1185">Reference proteome</keyword>
<comment type="caution">
    <text evidence="1">The sequence shown here is derived from an EMBL/GenBank/DDBJ whole genome shotgun (WGS) entry which is preliminary data.</text>
</comment>
<evidence type="ECO:0000313" key="2">
    <source>
        <dbReference type="Proteomes" id="UP001189429"/>
    </source>
</evidence>
<proteinExistence type="predicted"/>
<evidence type="ECO:0000313" key="1">
    <source>
        <dbReference type="EMBL" id="CAK0795849.1"/>
    </source>
</evidence>
<dbReference type="EMBL" id="CAUYUJ010001423">
    <property type="protein sequence ID" value="CAK0795849.1"/>
    <property type="molecule type" value="Genomic_DNA"/>
</dbReference>
<name>A0ABN9PVG1_9DINO</name>
<accession>A0ABN9PVG1</accession>